<comment type="similarity">
    <text evidence="1">Belongs to the metallo-dependent hydrolases superfamily.</text>
</comment>
<dbReference type="EMBL" id="CP013232">
    <property type="protein sequence ID" value="AMO93166.1"/>
    <property type="molecule type" value="Genomic_DNA"/>
</dbReference>
<dbReference type="InterPro" id="IPR006680">
    <property type="entry name" value="Amidohydro-rel"/>
</dbReference>
<gene>
    <name evidence="3" type="ORF">CFter6_0435</name>
</gene>
<dbReference type="Proteomes" id="UP000072421">
    <property type="component" value="Chromosome"/>
</dbReference>
<dbReference type="RefSeq" id="WP_061538524.1">
    <property type="nucleotide sequence ID" value="NZ_CP013232.1"/>
</dbReference>
<dbReference type="InterPro" id="IPR032466">
    <property type="entry name" value="Metal_Hydrolase"/>
</dbReference>
<protein>
    <submittedName>
        <fullName evidence="3">Amidohydrolase family protein</fullName>
    </submittedName>
</protein>
<organism evidence="3">
    <name type="scientific">Collimonas fungivorans</name>
    <dbReference type="NCBI Taxonomy" id="158899"/>
    <lineage>
        <taxon>Bacteria</taxon>
        <taxon>Pseudomonadati</taxon>
        <taxon>Pseudomonadota</taxon>
        <taxon>Betaproteobacteria</taxon>
        <taxon>Burkholderiales</taxon>
        <taxon>Oxalobacteraceae</taxon>
        <taxon>Collimonas</taxon>
    </lineage>
</organism>
<dbReference type="OrthoDB" id="9787654at2"/>
<dbReference type="PANTHER" id="PTHR43569:SF1">
    <property type="entry name" value="BLL3371 PROTEIN"/>
    <property type="match status" value="1"/>
</dbReference>
<evidence type="ECO:0000259" key="2">
    <source>
        <dbReference type="Pfam" id="PF04909"/>
    </source>
</evidence>
<name>A0A127P5Q3_9BURK</name>
<evidence type="ECO:0000313" key="3">
    <source>
        <dbReference type="EMBL" id="AMO93166.1"/>
    </source>
</evidence>
<dbReference type="PATRIC" id="fig|158899.10.peg.434"/>
<dbReference type="AlphaFoldDB" id="A0A127P5Q3"/>
<dbReference type="GO" id="GO:0016787">
    <property type="term" value="F:hydrolase activity"/>
    <property type="evidence" value="ECO:0007669"/>
    <property type="project" value="UniProtKB-KW"/>
</dbReference>
<dbReference type="InterPro" id="IPR052350">
    <property type="entry name" value="Metallo-dep_Lactonases"/>
</dbReference>
<evidence type="ECO:0000256" key="1">
    <source>
        <dbReference type="ARBA" id="ARBA00038310"/>
    </source>
</evidence>
<dbReference type="Gene3D" id="3.20.20.140">
    <property type="entry name" value="Metal-dependent hydrolases"/>
    <property type="match status" value="1"/>
</dbReference>
<keyword evidence="3" id="KW-0378">Hydrolase</keyword>
<feature type="domain" description="Amidohydrolase-related" evidence="2">
    <location>
        <begin position="31"/>
        <end position="341"/>
    </location>
</feature>
<evidence type="ECO:0000313" key="4">
    <source>
        <dbReference type="Proteomes" id="UP000072421"/>
    </source>
</evidence>
<dbReference type="PANTHER" id="PTHR43569">
    <property type="entry name" value="AMIDOHYDROLASE"/>
    <property type="match status" value="1"/>
</dbReference>
<reference evidence="3 4" key="1">
    <citation type="submission" date="2015-11" db="EMBL/GenBank/DDBJ databases">
        <title>Exploring the genomic traits of fungus-feeding bacterial genus Collimonas.</title>
        <authorList>
            <person name="Song C."/>
            <person name="Schmidt R."/>
            <person name="de Jager V."/>
            <person name="Krzyzanowska D."/>
            <person name="Jongedijk E."/>
            <person name="Cankar K."/>
            <person name="Beekwilder J."/>
            <person name="van Veen A."/>
            <person name="de Boer W."/>
            <person name="van Veen J.A."/>
            <person name="Garbeva P."/>
        </authorList>
    </citation>
    <scope>NUCLEOTIDE SEQUENCE [LARGE SCALE GENOMIC DNA]</scope>
    <source>
        <strain evidence="3 4">Ter6</strain>
    </source>
</reference>
<dbReference type="SUPFAM" id="SSF51556">
    <property type="entry name" value="Metallo-dependent hydrolases"/>
    <property type="match status" value="1"/>
</dbReference>
<proteinExistence type="inferred from homology"/>
<accession>A0A127P5Q3</accession>
<dbReference type="Pfam" id="PF04909">
    <property type="entry name" value="Amidohydro_2"/>
    <property type="match status" value="1"/>
</dbReference>
<sequence length="344" mass="38199">MQDIKTPHVPVREDWLNTHTEAILEPEISIVDAHHHLWDRPGARYLFPQFQEDMWGGHDVRQTVYVQCRSMYRSSGPVEMRPVGEVEFANGVAALGESGIYGALRPCAAIVGGADLLIGDKLEPVLETMRAISGGRLKGIRNPVAWHENDAVRSSPVLPPPSLMRDRRFLNGAACLQRLGLSLDVWAYHSQLRELVDLAKLLPDLHIVLDHLGGPIGVGPYTGKRDAVFDDWKGQMTLLAQLPNVYVKLGGLGMPVMGFTFHEQPRAPSSSDLAIAWRPYIHTCIELFGVGRCMFESNFPVDKGMFSYAVLWNAFKRLASGASAQEKVALFSATAKYVYRLPVE</sequence>